<feature type="transmembrane region" description="Helical" evidence="1">
    <location>
        <begin position="364"/>
        <end position="381"/>
    </location>
</feature>
<dbReference type="RefSeq" id="WP_162362668.1">
    <property type="nucleotide sequence ID" value="NZ_CP047591.1"/>
</dbReference>
<keyword evidence="1" id="KW-0812">Transmembrane</keyword>
<dbReference type="KEGG" id="amic:Ami3637_11230"/>
<evidence type="ECO:0000259" key="2">
    <source>
        <dbReference type="Pfam" id="PF20155"/>
    </source>
</evidence>
<sequence length="656" mass="70153">MPTLSAMFKLYDGYSNTISKISQKTADATNKILRASGATDQFNQKLKNTSASANSATGSIGNYVRAALSIASAVKGMSIVDTYINTQSRLKLINDGLQTQSELQDKIFAAADQSRGAYASMAGSIAKLGMLAGDAFSSNDETIKFAALMQKSFKLSGASTEEQTAGMYQLTQAMAAGKLQGDEFRSIMENAPMLAQAIATYTGKTKGDLKQMSADGTITADIIKNAMFAAADEINEKFKKMPMTFGDVWNKFKNSATRAFSDTFKTINKLINSSGFQSMFNNAVGAVYTLGSAINWIIQITTKYWSFIGPILIALSASILAGIIMKLGSIAALFAKLNFPVFLIVAAIGLLIEGLDKAGISMQEFFNIASPLLIAIGAVLLASIIKKLFLMIPVLWAQAAAVWAQVAAWLILHWQVLLVIVAIALIVIILQALGVKASQVFGFIGGCIGVVIALLQNLGTAVYNAFIFVLKSVDEVVTSCVNDAIAAINLIIRALNKIPGVKINLIDGINESYGDLKYQKFANLSEAYDAGSKIGKKFYSSASDKLGSIGSKLGGFMKGPNLNDLASGLGTTGNPMKVEGTGNDGKVDVNMSDEDLQYLRDIAERDFVNKFSTATLAPNIQVTFGDVHETADVDKMYKRMGKIMQQQLASVGEGDY</sequence>
<dbReference type="Pfam" id="PF20155">
    <property type="entry name" value="TMP_3"/>
    <property type="match status" value="1"/>
</dbReference>
<evidence type="ECO:0000256" key="1">
    <source>
        <dbReference type="SAM" id="Phobius"/>
    </source>
</evidence>
<evidence type="ECO:0000313" key="4">
    <source>
        <dbReference type="Proteomes" id="UP000463883"/>
    </source>
</evidence>
<dbReference type="AlphaFoldDB" id="A0A6P1MGM5"/>
<dbReference type="Proteomes" id="UP000463883">
    <property type="component" value="Chromosome"/>
</dbReference>
<feature type="transmembrane region" description="Helical" evidence="1">
    <location>
        <begin position="304"/>
        <end position="324"/>
    </location>
</feature>
<proteinExistence type="predicted"/>
<dbReference type="InterPro" id="IPR013491">
    <property type="entry name" value="Tape_meas_N"/>
</dbReference>
<gene>
    <name evidence="3" type="ORF">Ami3637_11230</name>
</gene>
<name>A0A6P1MGM5_9FIRM</name>
<feature type="domain" description="Tape measure protein N-terminal" evidence="2">
    <location>
        <begin position="77"/>
        <end position="262"/>
    </location>
</feature>
<feature type="transmembrane region" description="Helical" evidence="1">
    <location>
        <begin position="279"/>
        <end position="298"/>
    </location>
</feature>
<keyword evidence="1" id="KW-1133">Transmembrane helix</keyword>
<dbReference type="EMBL" id="CP047591">
    <property type="protein sequence ID" value="QHI72901.1"/>
    <property type="molecule type" value="Genomic_DNA"/>
</dbReference>
<keyword evidence="1" id="KW-0472">Membrane</keyword>
<dbReference type="NCBIfam" id="TIGR02675">
    <property type="entry name" value="tape_meas_nterm"/>
    <property type="match status" value="1"/>
</dbReference>
<keyword evidence="4" id="KW-1185">Reference proteome</keyword>
<organism evidence="3 4">
    <name type="scientific">Aminipila terrae</name>
    <dbReference type="NCBI Taxonomy" id="2697030"/>
    <lineage>
        <taxon>Bacteria</taxon>
        <taxon>Bacillati</taxon>
        <taxon>Bacillota</taxon>
        <taxon>Clostridia</taxon>
        <taxon>Peptostreptococcales</taxon>
        <taxon>Anaerovoracaceae</taxon>
        <taxon>Aminipila</taxon>
    </lineage>
</organism>
<feature type="transmembrane region" description="Helical" evidence="1">
    <location>
        <begin position="412"/>
        <end position="433"/>
    </location>
</feature>
<accession>A0A6P1MGM5</accession>
<feature type="transmembrane region" description="Helical" evidence="1">
    <location>
        <begin position="331"/>
        <end position="352"/>
    </location>
</feature>
<protein>
    <submittedName>
        <fullName evidence="3">Tape measure protein</fullName>
    </submittedName>
</protein>
<reference evidence="3 4" key="1">
    <citation type="submission" date="2020-01" db="EMBL/GenBank/DDBJ databases">
        <title>Genomic analysis of Aminipila sp. CBA3637.</title>
        <authorList>
            <person name="Kim Y.B."/>
            <person name="Roh S.W."/>
        </authorList>
    </citation>
    <scope>NUCLEOTIDE SEQUENCE [LARGE SCALE GENOMIC DNA]</scope>
    <source>
        <strain evidence="3 4">CBA3637</strain>
    </source>
</reference>
<feature type="transmembrane region" description="Helical" evidence="1">
    <location>
        <begin position="440"/>
        <end position="470"/>
    </location>
</feature>
<evidence type="ECO:0000313" key="3">
    <source>
        <dbReference type="EMBL" id="QHI72901.1"/>
    </source>
</evidence>